<evidence type="ECO:0000313" key="3">
    <source>
        <dbReference type="Proteomes" id="UP000017836"/>
    </source>
</evidence>
<name>U5CY41_AMBTC</name>
<accession>U5CY41</accession>
<dbReference type="Gramene" id="ERN07636">
    <property type="protein sequence ID" value="ERN07636"/>
    <property type="gene ID" value="AMTR_s03363p00006720"/>
</dbReference>
<feature type="compositionally biased region" description="Basic and acidic residues" evidence="1">
    <location>
        <begin position="72"/>
        <end position="81"/>
    </location>
</feature>
<dbReference type="HOGENOM" id="CLU_1449550_0_0_1"/>
<protein>
    <submittedName>
        <fullName evidence="2">Uncharacterized protein</fullName>
    </submittedName>
</protein>
<gene>
    <name evidence="2" type="ORF">AMTR_s03363p00006720</name>
</gene>
<feature type="compositionally biased region" description="Acidic residues" evidence="1">
    <location>
        <begin position="82"/>
        <end position="103"/>
    </location>
</feature>
<reference evidence="3" key="1">
    <citation type="journal article" date="2013" name="Science">
        <title>The Amborella genome and the evolution of flowering plants.</title>
        <authorList>
            <consortium name="Amborella Genome Project"/>
        </authorList>
    </citation>
    <scope>NUCLEOTIDE SEQUENCE [LARGE SCALE GENOMIC DNA]</scope>
</reference>
<evidence type="ECO:0000256" key="1">
    <source>
        <dbReference type="SAM" id="MobiDB-lite"/>
    </source>
</evidence>
<dbReference type="EMBL" id="KI393670">
    <property type="protein sequence ID" value="ERN07636.1"/>
    <property type="molecule type" value="Genomic_DNA"/>
</dbReference>
<evidence type="ECO:0000313" key="2">
    <source>
        <dbReference type="EMBL" id="ERN07636.1"/>
    </source>
</evidence>
<feature type="region of interest" description="Disordered" evidence="1">
    <location>
        <begin position="67"/>
        <end position="107"/>
    </location>
</feature>
<proteinExistence type="predicted"/>
<organism evidence="2 3">
    <name type="scientific">Amborella trichopoda</name>
    <dbReference type="NCBI Taxonomy" id="13333"/>
    <lineage>
        <taxon>Eukaryota</taxon>
        <taxon>Viridiplantae</taxon>
        <taxon>Streptophyta</taxon>
        <taxon>Embryophyta</taxon>
        <taxon>Tracheophyta</taxon>
        <taxon>Spermatophyta</taxon>
        <taxon>Magnoliopsida</taxon>
        <taxon>Amborellales</taxon>
        <taxon>Amborellaceae</taxon>
        <taxon>Amborella</taxon>
    </lineage>
</organism>
<sequence>MHEVFKPSLKRALPYGYLLSYLFPLLGIPIEDEIDVYEPKDSDTLGEITFKFMRYKFDEEEKKWIPTTSMSHVHEDEHLVPSEDEGEEQDVQAQNEEEGEEEVPPIPQAPHFNLEEAFANLTTSMTSNFTTLRGEMNNQFSTLQHEMTTIRSDITTLRVDMEQGFDNMQEEMTQWRAYMDRFGPPPN</sequence>
<dbReference type="AlphaFoldDB" id="U5CY41"/>
<dbReference type="Proteomes" id="UP000017836">
    <property type="component" value="Unassembled WGS sequence"/>
</dbReference>
<keyword evidence="3" id="KW-1185">Reference proteome</keyword>